<dbReference type="Pfam" id="PF01812">
    <property type="entry name" value="5-FTHF_cyc-lig"/>
    <property type="match status" value="1"/>
</dbReference>
<dbReference type="AlphaFoldDB" id="A0A4U1C6S8"/>
<dbReference type="PANTHER" id="PTHR23407">
    <property type="entry name" value="ATPASE INHIBITOR/5-FORMYLTETRAHYDROFOLATE CYCLO-LIGASE"/>
    <property type="match status" value="1"/>
</dbReference>
<dbReference type="GO" id="GO:0046872">
    <property type="term" value="F:metal ion binding"/>
    <property type="evidence" value="ECO:0007669"/>
    <property type="project" value="UniProtKB-KW"/>
</dbReference>
<protein>
    <recommendedName>
        <fullName evidence="5">5-formyltetrahydrofolate cyclo-ligase</fullName>
        <ecNumber evidence="5">6.3.3.2</ecNumber>
    </recommendedName>
</protein>
<dbReference type="PANTHER" id="PTHR23407:SF1">
    <property type="entry name" value="5-FORMYLTETRAHYDROFOLATE CYCLO-LIGASE"/>
    <property type="match status" value="1"/>
</dbReference>
<feature type="binding site" evidence="4">
    <location>
        <position position="47"/>
    </location>
    <ligand>
        <name>substrate</name>
    </ligand>
</feature>
<dbReference type="InterPro" id="IPR037171">
    <property type="entry name" value="NagB/RpiA_transferase-like"/>
</dbReference>
<dbReference type="EMBL" id="SWBP01000001">
    <property type="protein sequence ID" value="TKC01112.1"/>
    <property type="molecule type" value="Genomic_DNA"/>
</dbReference>
<name>A0A4U1C6S8_9SPHI</name>
<comment type="caution">
    <text evidence="6">The sequence shown here is derived from an EMBL/GenBank/DDBJ whole genome shotgun (WGS) entry which is preliminary data.</text>
</comment>
<keyword evidence="7" id="KW-1185">Reference proteome</keyword>
<evidence type="ECO:0000256" key="3">
    <source>
        <dbReference type="ARBA" id="ARBA00022840"/>
    </source>
</evidence>
<dbReference type="OrthoDB" id="9801938at2"/>
<dbReference type="NCBIfam" id="TIGR02727">
    <property type="entry name" value="MTHFS_bact"/>
    <property type="match status" value="1"/>
</dbReference>
<dbReference type="InterPro" id="IPR002698">
    <property type="entry name" value="FTHF_cligase"/>
</dbReference>
<evidence type="ECO:0000256" key="1">
    <source>
        <dbReference type="ARBA" id="ARBA00010638"/>
    </source>
</evidence>
<dbReference type="InterPro" id="IPR024185">
    <property type="entry name" value="FTHF_cligase-like_sf"/>
</dbReference>
<dbReference type="Gene3D" id="3.40.50.10420">
    <property type="entry name" value="NagB/RpiA/CoA transferase-like"/>
    <property type="match status" value="1"/>
</dbReference>
<dbReference type="GO" id="GO:0030272">
    <property type="term" value="F:5-formyltetrahydrofolate cyclo-ligase activity"/>
    <property type="evidence" value="ECO:0007669"/>
    <property type="project" value="UniProtKB-EC"/>
</dbReference>
<comment type="catalytic activity">
    <reaction evidence="5">
        <text>(6S)-5-formyl-5,6,7,8-tetrahydrofolate + ATP = (6R)-5,10-methenyltetrahydrofolate + ADP + phosphate</text>
        <dbReference type="Rhea" id="RHEA:10488"/>
        <dbReference type="ChEBI" id="CHEBI:30616"/>
        <dbReference type="ChEBI" id="CHEBI:43474"/>
        <dbReference type="ChEBI" id="CHEBI:57455"/>
        <dbReference type="ChEBI" id="CHEBI:57457"/>
        <dbReference type="ChEBI" id="CHEBI:456216"/>
        <dbReference type="EC" id="6.3.3.2"/>
    </reaction>
</comment>
<keyword evidence="5" id="KW-0460">Magnesium</keyword>
<dbReference type="PIRSF" id="PIRSF006806">
    <property type="entry name" value="FTHF_cligase"/>
    <property type="match status" value="1"/>
</dbReference>
<sequence>MKQKLRAVAIEKRRSLSRADYWNLNDQIIEQFKLFDWSDFNYVHLFLPIKEKNEVDTFEILSFFKTNYPDLKIVVPRTHFAELSLAHVLFDHEHTVLRKNKHQIPEPLYGQIVPVNLIDAVIVPLLTFDLEGNRVGYGAGFYDRFLRNCRPDILKIGLSFYPPENELIDTNEFDIKLTHCIVPHKTYVF</sequence>
<keyword evidence="3 4" id="KW-0067">ATP-binding</keyword>
<dbReference type="GO" id="GO:0009396">
    <property type="term" value="P:folic acid-containing compound biosynthetic process"/>
    <property type="evidence" value="ECO:0007669"/>
    <property type="project" value="TreeGrafter"/>
</dbReference>
<feature type="binding site" evidence="4">
    <location>
        <position position="54"/>
    </location>
    <ligand>
        <name>substrate</name>
    </ligand>
</feature>
<dbReference type="GO" id="GO:0005524">
    <property type="term" value="F:ATP binding"/>
    <property type="evidence" value="ECO:0007669"/>
    <property type="project" value="UniProtKB-KW"/>
</dbReference>
<feature type="binding site" evidence="4">
    <location>
        <begin position="134"/>
        <end position="142"/>
    </location>
    <ligand>
        <name>ATP</name>
        <dbReference type="ChEBI" id="CHEBI:30616"/>
    </ligand>
</feature>
<evidence type="ECO:0000256" key="4">
    <source>
        <dbReference type="PIRSR" id="PIRSR006806-1"/>
    </source>
</evidence>
<proteinExistence type="inferred from homology"/>
<keyword evidence="5" id="KW-0479">Metal-binding</keyword>
<dbReference type="EC" id="6.3.3.2" evidence="5"/>
<evidence type="ECO:0000313" key="6">
    <source>
        <dbReference type="EMBL" id="TKC01112.1"/>
    </source>
</evidence>
<accession>A0A4U1C6S8</accession>
<reference evidence="6 7" key="1">
    <citation type="submission" date="2019-04" db="EMBL/GenBank/DDBJ databases">
        <title>Pedobacter sp. AR-3-17 sp. nov., isolated from Arctic soil.</title>
        <authorList>
            <person name="Dahal R.H."/>
            <person name="Kim D.-U."/>
        </authorList>
    </citation>
    <scope>NUCLEOTIDE SEQUENCE [LARGE SCALE GENOMIC DNA]</scope>
    <source>
        <strain evidence="6 7">AR-3-17</strain>
    </source>
</reference>
<evidence type="ECO:0000256" key="5">
    <source>
        <dbReference type="RuleBase" id="RU361279"/>
    </source>
</evidence>
<evidence type="ECO:0000313" key="7">
    <source>
        <dbReference type="Proteomes" id="UP000308181"/>
    </source>
</evidence>
<evidence type="ECO:0000256" key="2">
    <source>
        <dbReference type="ARBA" id="ARBA00022741"/>
    </source>
</evidence>
<feature type="binding site" evidence="4">
    <location>
        <begin position="2"/>
        <end position="6"/>
    </location>
    <ligand>
        <name>ATP</name>
        <dbReference type="ChEBI" id="CHEBI:30616"/>
    </ligand>
</feature>
<dbReference type="Proteomes" id="UP000308181">
    <property type="component" value="Unassembled WGS sequence"/>
</dbReference>
<dbReference type="SUPFAM" id="SSF100950">
    <property type="entry name" value="NagB/RpiA/CoA transferase-like"/>
    <property type="match status" value="1"/>
</dbReference>
<comment type="similarity">
    <text evidence="1 5">Belongs to the 5-formyltetrahydrofolate cyclo-ligase family.</text>
</comment>
<keyword evidence="6" id="KW-0436">Ligase</keyword>
<keyword evidence="2 4" id="KW-0547">Nucleotide-binding</keyword>
<comment type="cofactor">
    <cofactor evidence="5">
        <name>Mg(2+)</name>
        <dbReference type="ChEBI" id="CHEBI:18420"/>
    </cofactor>
</comment>
<gene>
    <name evidence="6" type="ORF">FA046_02940</name>
</gene>
<organism evidence="6 7">
    <name type="scientific">Pedobacter cryophilus</name>
    <dbReference type="NCBI Taxonomy" id="2571271"/>
    <lineage>
        <taxon>Bacteria</taxon>
        <taxon>Pseudomonadati</taxon>
        <taxon>Bacteroidota</taxon>
        <taxon>Sphingobacteriia</taxon>
        <taxon>Sphingobacteriales</taxon>
        <taxon>Sphingobacteriaceae</taxon>
        <taxon>Pedobacter</taxon>
    </lineage>
</organism>
<dbReference type="GO" id="GO:0035999">
    <property type="term" value="P:tetrahydrofolate interconversion"/>
    <property type="evidence" value="ECO:0007669"/>
    <property type="project" value="TreeGrafter"/>
</dbReference>